<dbReference type="Proteomes" id="UP000095280">
    <property type="component" value="Unplaced"/>
</dbReference>
<sequence length="172" mass="18540">YQPGSNPLNLVPQAGFFEAVKLSGGASEVSAQPQALCQVVTLATLNWCPLRLTSPYTVMGNWNFCCCPALTKADAVLSKPKASSCGCFRLATSMPFTNDLAQTKKIKGGSFVYGYDAWVKLTLTLQSGKYNGKDWKNQTVANSETLPGSTPSTGFAENRLRDVCQPTFSSQH</sequence>
<proteinExistence type="predicted"/>
<dbReference type="AlphaFoldDB" id="A0A1I8FD12"/>
<keyword evidence="1" id="KW-1185">Reference proteome</keyword>
<name>A0A1I8FD12_9PLAT</name>
<organism evidence="1 2">
    <name type="scientific">Macrostomum lignano</name>
    <dbReference type="NCBI Taxonomy" id="282301"/>
    <lineage>
        <taxon>Eukaryota</taxon>
        <taxon>Metazoa</taxon>
        <taxon>Spiralia</taxon>
        <taxon>Lophotrochozoa</taxon>
        <taxon>Platyhelminthes</taxon>
        <taxon>Rhabditophora</taxon>
        <taxon>Macrostomorpha</taxon>
        <taxon>Macrostomida</taxon>
        <taxon>Macrostomidae</taxon>
        <taxon>Macrostomum</taxon>
    </lineage>
</organism>
<evidence type="ECO:0000313" key="1">
    <source>
        <dbReference type="Proteomes" id="UP000095280"/>
    </source>
</evidence>
<reference evidence="2" key="1">
    <citation type="submission" date="2016-11" db="UniProtKB">
        <authorList>
            <consortium name="WormBaseParasite"/>
        </authorList>
    </citation>
    <scope>IDENTIFICATION</scope>
</reference>
<evidence type="ECO:0000313" key="2">
    <source>
        <dbReference type="WBParaSite" id="maker-unitig_29929-snap-gene-0.2-mRNA-1"/>
    </source>
</evidence>
<dbReference type="WBParaSite" id="maker-unitig_29929-snap-gene-0.2-mRNA-1">
    <property type="protein sequence ID" value="maker-unitig_29929-snap-gene-0.2-mRNA-1"/>
    <property type="gene ID" value="maker-unitig_29929-snap-gene-0.2"/>
</dbReference>
<accession>A0A1I8FD12</accession>
<protein>
    <submittedName>
        <fullName evidence="2">COBRA-like protein</fullName>
    </submittedName>
</protein>